<feature type="transmembrane region" description="Helical" evidence="3">
    <location>
        <begin position="316"/>
        <end position="335"/>
    </location>
</feature>
<keyword evidence="5" id="KW-1185">Reference proteome</keyword>
<keyword evidence="3" id="KW-1133">Transmembrane helix</keyword>
<evidence type="ECO:0000256" key="3">
    <source>
        <dbReference type="SAM" id="Phobius"/>
    </source>
</evidence>
<evidence type="ECO:0000256" key="1">
    <source>
        <dbReference type="ARBA" id="ARBA00005278"/>
    </source>
</evidence>
<evidence type="ECO:0000256" key="2">
    <source>
        <dbReference type="ARBA" id="ARBA00023136"/>
    </source>
</evidence>
<dbReference type="PIRSF" id="PIRSF005690">
    <property type="entry name" value="GerBA"/>
    <property type="match status" value="1"/>
</dbReference>
<evidence type="ECO:0000313" key="4">
    <source>
        <dbReference type="EMBL" id="AKL95848.1"/>
    </source>
</evidence>
<dbReference type="GO" id="GO:0016020">
    <property type="term" value="C:membrane"/>
    <property type="evidence" value="ECO:0007669"/>
    <property type="project" value="InterPro"/>
</dbReference>
<dbReference type="Pfam" id="PF03323">
    <property type="entry name" value="GerA"/>
    <property type="match status" value="1"/>
</dbReference>
<reference evidence="4 5" key="1">
    <citation type="submission" date="2014-10" db="EMBL/GenBank/DDBJ databases">
        <title>Genome sequence of Clostridium aceticum DSM 1496.</title>
        <authorList>
            <person name="Poehlein A."/>
            <person name="Schiel-Bengelsdorf B."/>
            <person name="Gottschalk G."/>
            <person name="Duerre P."/>
            <person name="Daniel R."/>
        </authorList>
    </citation>
    <scope>NUCLEOTIDE SEQUENCE [LARGE SCALE GENOMIC DNA]</scope>
    <source>
        <strain evidence="4 5">DSM 1496</strain>
    </source>
</reference>
<sequence length="514" mass="57837">MKPTKKPKKIMDHDATVFQAKIEDKKLRKTYIGTSLEENRQDIQELLKDSDDVVYRELEIGGVSMTLLYIENMINQDLLNDQILEPLMREKRFLEDVPITTSMLIEKVLPAVGINKNNNFHELLIALLSGKSLLLIDTIPEALIIESRGAVERGVEEPSTEQILRGSRESFVENIKNNIALIRKRIYNPSLSVEYFLAGKKTETDIAIVYLKDMAQPKVVEEIRKKLKNINEEKIITSSHVEQIIEEHKWSIFPQMLATERPDKVVGSILEGRIAIITNGTPFVLLVPVTIGMFFNAFDDYSERVIITSALRIMRYISYLIATTLPALYMALTAYHPGMLPTSLVLYITGTRVGLPFPFLAEILFMEFTLEALLEASVRLPKPVGQTIGIVGGLVIGQAVVQAGLVSPIVVIIVALTAITSFTLPNYTFSLSNRILRIYFIVASAIWGLYGIVVFWLILLIHLASIESFGIRYLSDFSPYRLDKLKDTLIKAPTDLINETPPTLETNGENNEVN</sequence>
<dbReference type="RefSeq" id="WP_052661611.1">
    <property type="nucleotide sequence ID" value="NZ_CP009687.1"/>
</dbReference>
<keyword evidence="3" id="KW-0812">Transmembrane</keyword>
<dbReference type="InterPro" id="IPR050768">
    <property type="entry name" value="UPF0353/GerABKA_families"/>
</dbReference>
<feature type="transmembrane region" description="Helical" evidence="3">
    <location>
        <begin position="274"/>
        <end position="295"/>
    </location>
</feature>
<dbReference type="EMBL" id="CP009687">
    <property type="protein sequence ID" value="AKL95848.1"/>
    <property type="molecule type" value="Genomic_DNA"/>
</dbReference>
<feature type="transmembrane region" description="Helical" evidence="3">
    <location>
        <begin position="438"/>
        <end position="464"/>
    </location>
</feature>
<dbReference type="OrthoDB" id="9772630at2"/>
<dbReference type="PANTHER" id="PTHR22550">
    <property type="entry name" value="SPORE GERMINATION PROTEIN"/>
    <property type="match status" value="1"/>
</dbReference>
<feature type="transmembrane region" description="Helical" evidence="3">
    <location>
        <begin position="388"/>
        <end position="418"/>
    </location>
</feature>
<dbReference type="PANTHER" id="PTHR22550:SF5">
    <property type="entry name" value="LEUCINE ZIPPER PROTEIN 4"/>
    <property type="match status" value="1"/>
</dbReference>
<dbReference type="KEGG" id="cace:CACET_c24020"/>
<dbReference type="STRING" id="84022.CACET_c24020"/>
<dbReference type="Proteomes" id="UP000035704">
    <property type="component" value="Chromosome"/>
</dbReference>
<dbReference type="GO" id="GO:0009847">
    <property type="term" value="P:spore germination"/>
    <property type="evidence" value="ECO:0007669"/>
    <property type="project" value="InterPro"/>
</dbReference>
<comment type="similarity">
    <text evidence="1">Belongs to the GerABKA family.</text>
</comment>
<dbReference type="InterPro" id="IPR004995">
    <property type="entry name" value="Spore_Ger"/>
</dbReference>
<name>A0A0G3WBX6_9CLOT</name>
<feature type="transmembrane region" description="Helical" evidence="3">
    <location>
        <begin position="355"/>
        <end position="376"/>
    </location>
</feature>
<organism evidence="4 5">
    <name type="scientific">Clostridium aceticum</name>
    <dbReference type="NCBI Taxonomy" id="84022"/>
    <lineage>
        <taxon>Bacteria</taxon>
        <taxon>Bacillati</taxon>
        <taxon>Bacillota</taxon>
        <taxon>Clostridia</taxon>
        <taxon>Eubacteriales</taxon>
        <taxon>Clostridiaceae</taxon>
        <taxon>Clostridium</taxon>
    </lineage>
</organism>
<evidence type="ECO:0000313" key="5">
    <source>
        <dbReference type="Proteomes" id="UP000035704"/>
    </source>
</evidence>
<proteinExistence type="inferred from homology"/>
<dbReference type="AlphaFoldDB" id="A0A0G3WBX6"/>
<gene>
    <name evidence="4" type="primary">gerBA</name>
    <name evidence="4" type="ORF">CACET_c24020</name>
</gene>
<keyword evidence="2 3" id="KW-0472">Membrane</keyword>
<dbReference type="PATRIC" id="fig|84022.6.peg.2418"/>
<accession>A0A0G3WBX6</accession>
<protein>
    <submittedName>
        <fullName evidence="4">Spore germination protein BA</fullName>
    </submittedName>
</protein>